<feature type="non-terminal residue" evidence="1">
    <location>
        <position position="302"/>
    </location>
</feature>
<reference evidence="1" key="1">
    <citation type="submission" date="2022-07" db="EMBL/GenBank/DDBJ databases">
        <title>Phylogenomic reconstructions and comparative analyses of Kickxellomycotina fungi.</title>
        <authorList>
            <person name="Reynolds N.K."/>
            <person name="Stajich J.E."/>
            <person name="Barry K."/>
            <person name="Grigoriev I.V."/>
            <person name="Crous P."/>
            <person name="Smith M.E."/>
        </authorList>
    </citation>
    <scope>NUCLEOTIDE SEQUENCE</scope>
    <source>
        <strain evidence="1">BCRC 34780</strain>
    </source>
</reference>
<evidence type="ECO:0000313" key="2">
    <source>
        <dbReference type="Proteomes" id="UP001140087"/>
    </source>
</evidence>
<keyword evidence="2" id="KW-1185">Reference proteome</keyword>
<keyword evidence="1" id="KW-0808">Transferase</keyword>
<gene>
    <name evidence="1" type="primary">SNF1_2</name>
    <name evidence="1" type="ORF">H4R21_007141</name>
</gene>
<dbReference type="EC" id="2.7.11.1" evidence="1"/>
<evidence type="ECO:0000313" key="1">
    <source>
        <dbReference type="EMBL" id="KAJ2786996.1"/>
    </source>
</evidence>
<comment type="caution">
    <text evidence="1">The sequence shown here is derived from an EMBL/GenBank/DDBJ whole genome shotgun (WGS) entry which is preliminary data.</text>
</comment>
<accession>A0ACC1KD56</accession>
<dbReference type="Proteomes" id="UP001140087">
    <property type="component" value="Unassembled WGS sequence"/>
</dbReference>
<proteinExistence type="predicted"/>
<organism evidence="1 2">
    <name type="scientific">Coemansia helicoidea</name>
    <dbReference type="NCBI Taxonomy" id="1286919"/>
    <lineage>
        <taxon>Eukaryota</taxon>
        <taxon>Fungi</taxon>
        <taxon>Fungi incertae sedis</taxon>
        <taxon>Zoopagomycota</taxon>
        <taxon>Kickxellomycotina</taxon>
        <taxon>Kickxellomycetes</taxon>
        <taxon>Kickxellales</taxon>
        <taxon>Kickxellaceae</taxon>
        <taxon>Coemansia</taxon>
    </lineage>
</organism>
<dbReference type="EMBL" id="JANBUN010004237">
    <property type="protein sequence ID" value="KAJ2786996.1"/>
    <property type="molecule type" value="Genomic_DNA"/>
</dbReference>
<protein>
    <submittedName>
        <fullName evidence="1">Protein kinase</fullName>
        <ecNumber evidence="1">2.7.11.1</ecNumber>
    </submittedName>
</protein>
<sequence length="302" mass="31226">MSLAQVRQHPWFVVELPGYLKPLPESTDIESLAALDESIVGELERQLEMDRTSLVAQLRQRGTNPAKVAYQLTLDNRHMLAQSRNSNRQGIRHFAMASSPPAAFHTDVQAGALSQGTSTSNPVTSPQPGSAGARLLADDDDHTPSSIGVLGSSLPRSAGHALESQMYKMRLRGPHAQAGAGSADATAARVQSPLVPSQQQPKAMVRLDAAAAILAQQAVGNSGTSPAGTPPNYFRAALPPLSGTPGNLSNSSSISSLAHASAKAPPANNGNNNPYSHRPDSANMTGIVSGATAAAAPAAGED</sequence>
<name>A0ACC1KD56_9FUNG</name>
<keyword evidence="1" id="KW-0418">Kinase</keyword>